<gene>
    <name evidence="3" type="ORF">CIB84_009737</name>
</gene>
<organism evidence="3 4">
    <name type="scientific">Bambusicola thoracicus</name>
    <name type="common">Chinese bamboo-partridge</name>
    <name type="synonym">Perdix thoracica</name>
    <dbReference type="NCBI Taxonomy" id="9083"/>
    <lineage>
        <taxon>Eukaryota</taxon>
        <taxon>Metazoa</taxon>
        <taxon>Chordata</taxon>
        <taxon>Craniata</taxon>
        <taxon>Vertebrata</taxon>
        <taxon>Euteleostomi</taxon>
        <taxon>Archelosauria</taxon>
        <taxon>Archosauria</taxon>
        <taxon>Dinosauria</taxon>
        <taxon>Saurischia</taxon>
        <taxon>Theropoda</taxon>
        <taxon>Coelurosauria</taxon>
        <taxon>Aves</taxon>
        <taxon>Neognathae</taxon>
        <taxon>Galloanserae</taxon>
        <taxon>Galliformes</taxon>
        <taxon>Phasianidae</taxon>
        <taxon>Perdicinae</taxon>
        <taxon>Bambusicola</taxon>
    </lineage>
</organism>
<accession>A0A2P4SQY6</accession>
<dbReference type="AlphaFoldDB" id="A0A2P4SQY6"/>
<sequence length="312" mass="34867">VSKGECKALSLHCEKQPISRLLQKKGGSGREGSGVNNPVLESPKFISKSRTVLHKNDNNGKILEQGKTKIQVDKSFEIEAKLQSLRASHENLQMELRKMKQEVKTVLQSAAHPSFSLCQNMMPRDQHVLQESKMQGGLNPVQIKPVSRTSSDWKALNHVNSANRIQVFESSEAPATVDFMFSEDLVKSVTLQSDRVFMGQFKKIKDNQTYLPELMENYDSGTIKNTALTPAAIQIPSDTTEFCDEVELQQLVMKLMDALSLQAQPDQQSALKQHFFSAAEHVCRSFSDLINHVTASLEVTENGIHLTAPLNY</sequence>
<dbReference type="Proteomes" id="UP000237246">
    <property type="component" value="Unassembled WGS sequence"/>
</dbReference>
<proteinExistence type="predicted"/>
<reference evidence="3 4" key="1">
    <citation type="submission" date="2018-01" db="EMBL/GenBank/DDBJ databases">
        <title>Comparison of the Chinese Bamboo Partridge and Red Junglefowl genome sequences highlights the importance of demography in genome evolution.</title>
        <authorList>
            <person name="Tiley G.P."/>
            <person name="Kimball R.T."/>
            <person name="Braun E.L."/>
            <person name="Burleigh J.G."/>
        </authorList>
    </citation>
    <scope>NUCLEOTIDE SEQUENCE [LARGE SCALE GENOMIC DNA]</scope>
    <source>
        <strain evidence="3">RTK389</strain>
        <tissue evidence="3">Blood</tissue>
    </source>
</reference>
<evidence type="ECO:0000313" key="3">
    <source>
        <dbReference type="EMBL" id="POI26513.1"/>
    </source>
</evidence>
<keyword evidence="4" id="KW-1185">Reference proteome</keyword>
<feature type="non-terminal residue" evidence="3">
    <location>
        <position position="1"/>
    </location>
</feature>
<dbReference type="OrthoDB" id="10014385at2759"/>
<protein>
    <submittedName>
        <fullName evidence="3">Uncharacterized protein</fullName>
    </submittedName>
</protein>
<feature type="region of interest" description="Disordered" evidence="2">
    <location>
        <begin position="22"/>
        <end position="41"/>
    </location>
</feature>
<comment type="caution">
    <text evidence="3">The sequence shown here is derived from an EMBL/GenBank/DDBJ whole genome shotgun (WGS) entry which is preliminary data.</text>
</comment>
<keyword evidence="1" id="KW-0175">Coiled coil</keyword>
<feature type="coiled-coil region" evidence="1">
    <location>
        <begin position="82"/>
        <end position="109"/>
    </location>
</feature>
<evidence type="ECO:0000313" key="4">
    <source>
        <dbReference type="Proteomes" id="UP000237246"/>
    </source>
</evidence>
<evidence type="ECO:0000256" key="2">
    <source>
        <dbReference type="SAM" id="MobiDB-lite"/>
    </source>
</evidence>
<evidence type="ECO:0000256" key="1">
    <source>
        <dbReference type="SAM" id="Coils"/>
    </source>
</evidence>
<dbReference type="EMBL" id="PPHD01028313">
    <property type="protein sequence ID" value="POI26513.1"/>
    <property type="molecule type" value="Genomic_DNA"/>
</dbReference>
<name>A0A2P4SQY6_BAMTH</name>